<dbReference type="Pfam" id="PF13628">
    <property type="entry name" value="DUF4142"/>
    <property type="match status" value="1"/>
</dbReference>
<dbReference type="RefSeq" id="WP_270082651.1">
    <property type="nucleotide sequence ID" value="NZ_CP115300.1"/>
</dbReference>
<feature type="compositionally biased region" description="Gly residues" evidence="1">
    <location>
        <begin position="243"/>
        <end position="252"/>
    </location>
</feature>
<feature type="region of interest" description="Disordered" evidence="1">
    <location>
        <begin position="202"/>
        <end position="263"/>
    </location>
</feature>
<keyword evidence="4" id="KW-1185">Reference proteome</keyword>
<evidence type="ECO:0000259" key="2">
    <source>
        <dbReference type="Pfam" id="PF13628"/>
    </source>
</evidence>
<dbReference type="Proteomes" id="UP001212326">
    <property type="component" value="Chromosome"/>
</dbReference>
<gene>
    <name evidence="3" type="ORF">O1G22_20365</name>
</gene>
<organism evidence="3 4">
    <name type="scientific">Streptomyces camelliae</name>
    <dbReference type="NCBI Taxonomy" id="3004093"/>
    <lineage>
        <taxon>Bacteria</taxon>
        <taxon>Bacillati</taxon>
        <taxon>Actinomycetota</taxon>
        <taxon>Actinomycetes</taxon>
        <taxon>Kitasatosporales</taxon>
        <taxon>Streptomycetaceae</taxon>
        <taxon>Streptomyces</taxon>
    </lineage>
</organism>
<evidence type="ECO:0000313" key="4">
    <source>
        <dbReference type="Proteomes" id="UP001212326"/>
    </source>
</evidence>
<evidence type="ECO:0000256" key="1">
    <source>
        <dbReference type="SAM" id="MobiDB-lite"/>
    </source>
</evidence>
<accession>A0ABY7P3B7</accession>
<dbReference type="EMBL" id="CP115300">
    <property type="protein sequence ID" value="WBO65019.1"/>
    <property type="molecule type" value="Genomic_DNA"/>
</dbReference>
<sequence>MVRFSRNATGTLFVGGAMAVTLAALAYPGMLGLSKVATAQDRVIANTQWGPLTEQDRDFVVKVRAAGLWEYPVGQMGLQKGTTPAVKTASQHLVDGHAALDTTCRKIAPMLNITLPNIASPQQEGFVRQLQADSGKKFDSDFANILRMTHGSIFNTIAKIRSTTKNTLVRALADQANNTVLDHITVMEKTGFVDFDQTIFQQTTPPKLPNSDLTPPPPPAGQPEVVLTPPPNATSTPVDINGIAGGGAGAGASPGVSPAPTAG</sequence>
<feature type="domain" description="DUF4142" evidence="2">
    <location>
        <begin position="55"/>
        <end position="186"/>
    </location>
</feature>
<name>A0ABY7P3B7_9ACTN</name>
<dbReference type="PANTHER" id="PTHR38593:SF1">
    <property type="entry name" value="BLR2558 PROTEIN"/>
    <property type="match status" value="1"/>
</dbReference>
<dbReference type="PANTHER" id="PTHR38593">
    <property type="entry name" value="BLR2558 PROTEIN"/>
    <property type="match status" value="1"/>
</dbReference>
<dbReference type="InterPro" id="IPR025419">
    <property type="entry name" value="DUF4142"/>
</dbReference>
<proteinExistence type="predicted"/>
<feature type="compositionally biased region" description="Low complexity" evidence="1">
    <location>
        <begin position="253"/>
        <end position="263"/>
    </location>
</feature>
<reference evidence="3 4" key="1">
    <citation type="submission" date="2022-12" db="EMBL/GenBank/DDBJ databases">
        <authorList>
            <person name="Mo P."/>
        </authorList>
    </citation>
    <scope>NUCLEOTIDE SEQUENCE [LARGE SCALE GENOMIC DNA]</scope>
    <source>
        <strain evidence="3 4">HUAS 2-6</strain>
    </source>
</reference>
<evidence type="ECO:0000313" key="3">
    <source>
        <dbReference type="EMBL" id="WBO65019.1"/>
    </source>
</evidence>
<protein>
    <submittedName>
        <fullName evidence="3">DUF4142 domain-containing protein</fullName>
    </submittedName>
</protein>